<evidence type="ECO:0008006" key="4">
    <source>
        <dbReference type="Google" id="ProtNLM"/>
    </source>
</evidence>
<accession>A0AAD8PM38</accession>
<dbReference type="AlphaFoldDB" id="A0AAD8PM38"/>
<organism evidence="2 3">
    <name type="scientific">Colletotrichum navitas</name>
    <dbReference type="NCBI Taxonomy" id="681940"/>
    <lineage>
        <taxon>Eukaryota</taxon>
        <taxon>Fungi</taxon>
        <taxon>Dikarya</taxon>
        <taxon>Ascomycota</taxon>
        <taxon>Pezizomycotina</taxon>
        <taxon>Sordariomycetes</taxon>
        <taxon>Hypocreomycetidae</taxon>
        <taxon>Glomerellales</taxon>
        <taxon>Glomerellaceae</taxon>
        <taxon>Colletotrichum</taxon>
        <taxon>Colletotrichum graminicola species complex</taxon>
    </lineage>
</organism>
<feature type="signal peptide" evidence="1">
    <location>
        <begin position="1"/>
        <end position="35"/>
    </location>
</feature>
<evidence type="ECO:0000313" key="2">
    <source>
        <dbReference type="EMBL" id="KAK1570253.1"/>
    </source>
</evidence>
<dbReference type="Proteomes" id="UP001230504">
    <property type="component" value="Unassembled WGS sequence"/>
</dbReference>
<reference evidence="2" key="1">
    <citation type="submission" date="2021-06" db="EMBL/GenBank/DDBJ databases">
        <title>Comparative genomics, transcriptomics and evolutionary studies reveal genomic signatures of adaptation to plant cell wall in hemibiotrophic fungi.</title>
        <authorList>
            <consortium name="DOE Joint Genome Institute"/>
            <person name="Baroncelli R."/>
            <person name="Diaz J.F."/>
            <person name="Benocci T."/>
            <person name="Peng M."/>
            <person name="Battaglia E."/>
            <person name="Haridas S."/>
            <person name="Andreopoulos W."/>
            <person name="Labutti K."/>
            <person name="Pangilinan J."/>
            <person name="Floch G.L."/>
            <person name="Makela M.R."/>
            <person name="Henrissat B."/>
            <person name="Grigoriev I.V."/>
            <person name="Crouch J.A."/>
            <person name="De Vries R.P."/>
            <person name="Sukno S.A."/>
            <person name="Thon M.R."/>
        </authorList>
    </citation>
    <scope>NUCLEOTIDE SEQUENCE</scope>
    <source>
        <strain evidence="2">CBS 125086</strain>
    </source>
</reference>
<name>A0AAD8PM38_9PEZI</name>
<proteinExistence type="predicted"/>
<gene>
    <name evidence="2" type="ORF">LY79DRAFT_570183</name>
</gene>
<feature type="chain" id="PRO_5041972048" description="Secreted protein" evidence="1">
    <location>
        <begin position="36"/>
        <end position="84"/>
    </location>
</feature>
<keyword evidence="3" id="KW-1185">Reference proteome</keyword>
<sequence>MPWLNHLHTAPHPIPPTFLFPLLLSWHTWTYMTLASCCFSLHTGRAAPEPRGTNRWRQGRNSHKLCLERRTATFRTASPPYHAT</sequence>
<protein>
    <recommendedName>
        <fullName evidence="4">Secreted protein</fullName>
    </recommendedName>
</protein>
<evidence type="ECO:0000256" key="1">
    <source>
        <dbReference type="SAM" id="SignalP"/>
    </source>
</evidence>
<keyword evidence="1" id="KW-0732">Signal</keyword>
<dbReference type="EMBL" id="JAHLJV010000108">
    <property type="protein sequence ID" value="KAK1570253.1"/>
    <property type="molecule type" value="Genomic_DNA"/>
</dbReference>
<comment type="caution">
    <text evidence="2">The sequence shown here is derived from an EMBL/GenBank/DDBJ whole genome shotgun (WGS) entry which is preliminary data.</text>
</comment>
<dbReference type="RefSeq" id="XP_060408394.1">
    <property type="nucleotide sequence ID" value="XM_060559124.1"/>
</dbReference>
<dbReference type="GeneID" id="85443364"/>
<evidence type="ECO:0000313" key="3">
    <source>
        <dbReference type="Proteomes" id="UP001230504"/>
    </source>
</evidence>